<reference evidence="2" key="2">
    <citation type="submission" date="2020-09" db="EMBL/GenBank/DDBJ databases">
        <authorList>
            <person name="Sun Q."/>
            <person name="Ohkuma M."/>
        </authorList>
    </citation>
    <scope>NUCLEOTIDE SEQUENCE</scope>
    <source>
        <strain evidence="2">JCM 4234</strain>
    </source>
</reference>
<organism evidence="2 3">
    <name type="scientific">Streptomyces griseoviridis</name>
    <dbReference type="NCBI Taxonomy" id="45398"/>
    <lineage>
        <taxon>Bacteria</taxon>
        <taxon>Bacillati</taxon>
        <taxon>Actinomycetota</taxon>
        <taxon>Actinomycetes</taxon>
        <taxon>Kitasatosporales</taxon>
        <taxon>Streptomycetaceae</taxon>
        <taxon>Streptomyces</taxon>
    </lineage>
</organism>
<accession>A0A918GU45</accession>
<protein>
    <recommendedName>
        <fullName evidence="4">Ig-like domain-containing protein</fullName>
    </recommendedName>
</protein>
<dbReference type="AlphaFoldDB" id="A0A918GU45"/>
<gene>
    <name evidence="2" type="ORF">GCM10010238_57450</name>
</gene>
<evidence type="ECO:0000256" key="1">
    <source>
        <dbReference type="SAM" id="SignalP"/>
    </source>
</evidence>
<dbReference type="EMBL" id="BMSL01000024">
    <property type="protein sequence ID" value="GGS60801.1"/>
    <property type="molecule type" value="Genomic_DNA"/>
</dbReference>
<feature type="signal peptide" evidence="1">
    <location>
        <begin position="1"/>
        <end position="32"/>
    </location>
</feature>
<reference evidence="2" key="1">
    <citation type="journal article" date="2014" name="Int. J. Syst. Evol. Microbiol.">
        <title>Complete genome sequence of Corynebacterium casei LMG S-19264T (=DSM 44701T), isolated from a smear-ripened cheese.</title>
        <authorList>
            <consortium name="US DOE Joint Genome Institute (JGI-PGF)"/>
            <person name="Walter F."/>
            <person name="Albersmeier A."/>
            <person name="Kalinowski J."/>
            <person name="Ruckert C."/>
        </authorList>
    </citation>
    <scope>NUCLEOTIDE SEQUENCE</scope>
    <source>
        <strain evidence="2">JCM 4234</strain>
    </source>
</reference>
<keyword evidence="3" id="KW-1185">Reference proteome</keyword>
<keyword evidence="1" id="KW-0732">Signal</keyword>
<evidence type="ECO:0008006" key="4">
    <source>
        <dbReference type="Google" id="ProtNLM"/>
    </source>
</evidence>
<proteinExistence type="predicted"/>
<comment type="caution">
    <text evidence="2">The sequence shown here is derived from an EMBL/GenBank/DDBJ whole genome shotgun (WGS) entry which is preliminary data.</text>
</comment>
<sequence length="192" mass="19430">MSLVAHPSPRARSRLSALLATACLVVSAFVFASPAAASTDGLLDLTCTAPSSEATTYDPPLTLAPQDVTFSSTVQYGPCVSLSRPDIDSGSRSLHVLTPDRSCLTLLETAVSAFTITWDTGETSTISGSRTATVVGAALVVTITGNVTSGVFAGDSVVQISTGPATGILACTLGLGTVDSVYSAVTLEITSL</sequence>
<evidence type="ECO:0000313" key="2">
    <source>
        <dbReference type="EMBL" id="GGS60801.1"/>
    </source>
</evidence>
<name>A0A918GU45_STRGD</name>
<dbReference type="Proteomes" id="UP000653493">
    <property type="component" value="Unassembled WGS sequence"/>
</dbReference>
<evidence type="ECO:0000313" key="3">
    <source>
        <dbReference type="Proteomes" id="UP000653493"/>
    </source>
</evidence>
<feature type="chain" id="PRO_5038380361" description="Ig-like domain-containing protein" evidence="1">
    <location>
        <begin position="33"/>
        <end position="192"/>
    </location>
</feature>